<keyword evidence="1" id="KW-0472">Membrane</keyword>
<keyword evidence="1" id="KW-1133">Transmembrane helix</keyword>
<keyword evidence="3" id="KW-1185">Reference proteome</keyword>
<evidence type="ECO:0000256" key="1">
    <source>
        <dbReference type="SAM" id="Phobius"/>
    </source>
</evidence>
<protein>
    <submittedName>
        <fullName evidence="2">Uncharacterized protein</fullName>
    </submittedName>
</protein>
<proteinExistence type="predicted"/>
<sequence length="364" mass="41068">MKIKGLFIGGFILSFIGVGVGLFFYEQDREKKQEVKDISDMEMIVAKQIKNTFADVKEIHFSESYSKNDLAGFFGVNVEVVTEKSRIILGVDLPPDTGDTLENFSFDGELIERGKTKDQVNIILSEAQNEDYLLSEKDLVYLNKEAYYVDPNYDRNRVLISKETANLKENEDNKLYIGGRYFQILSTRNGSHGFQGMAVAPIIDEQADINHVTVVSAGTFPSDIKDVVSAVKGMGPIGSPQGEEAISYVGDIVEKHPDWTIEQLTGYSQSAYMLKVGAHFGIPATVFCGWFQYRSLSAVEEKFMKTHPTYFIDYRQKKDPVTKWNDFNSLWGNSDNFGTITWMYGTSHELISYTFDAQGNLIIK</sequence>
<gene>
    <name evidence="2" type="ORF">BCR26_04575</name>
</gene>
<name>A0A1E5KUI5_9ENTE</name>
<dbReference type="RefSeq" id="WP_069699572.1">
    <property type="nucleotide sequence ID" value="NZ_JAGGMA010000027.1"/>
</dbReference>
<dbReference type="Proteomes" id="UP000095256">
    <property type="component" value="Unassembled WGS sequence"/>
</dbReference>
<accession>A0A1E5KUI5</accession>
<feature type="transmembrane region" description="Helical" evidence="1">
    <location>
        <begin position="6"/>
        <end position="25"/>
    </location>
</feature>
<evidence type="ECO:0000313" key="2">
    <source>
        <dbReference type="EMBL" id="OEH81520.1"/>
    </source>
</evidence>
<keyword evidence="1" id="KW-0812">Transmembrane</keyword>
<organism evidence="2 3">
    <name type="scientific">Enterococcus rivorum</name>
    <dbReference type="NCBI Taxonomy" id="762845"/>
    <lineage>
        <taxon>Bacteria</taxon>
        <taxon>Bacillati</taxon>
        <taxon>Bacillota</taxon>
        <taxon>Bacilli</taxon>
        <taxon>Lactobacillales</taxon>
        <taxon>Enterococcaceae</taxon>
        <taxon>Enterococcus</taxon>
    </lineage>
</organism>
<dbReference type="AlphaFoldDB" id="A0A1E5KUI5"/>
<dbReference type="EMBL" id="MIEK01000045">
    <property type="protein sequence ID" value="OEH81520.1"/>
    <property type="molecule type" value="Genomic_DNA"/>
</dbReference>
<dbReference type="OrthoDB" id="2207909at2"/>
<comment type="caution">
    <text evidence="2">The sequence shown here is derived from an EMBL/GenBank/DDBJ whole genome shotgun (WGS) entry which is preliminary data.</text>
</comment>
<evidence type="ECO:0000313" key="3">
    <source>
        <dbReference type="Proteomes" id="UP000095256"/>
    </source>
</evidence>
<reference evidence="2 3" key="1">
    <citation type="submission" date="2016-09" db="EMBL/GenBank/DDBJ databases">
        <authorList>
            <person name="Capua I."/>
            <person name="De Benedictis P."/>
            <person name="Joannis T."/>
            <person name="Lombin L.H."/>
            <person name="Cattoli G."/>
        </authorList>
    </citation>
    <scope>NUCLEOTIDE SEQUENCE [LARGE SCALE GENOMIC DNA]</scope>
    <source>
        <strain evidence="2 3">LMG 25899</strain>
    </source>
</reference>